<dbReference type="Gene3D" id="2.30.110.10">
    <property type="entry name" value="Electron Transport, Fmn-binding Protein, Chain A"/>
    <property type="match status" value="1"/>
</dbReference>
<dbReference type="GeneID" id="74307538"/>
<dbReference type="SUPFAM" id="SSF50475">
    <property type="entry name" value="FMN-binding split barrel"/>
    <property type="match status" value="1"/>
</dbReference>
<keyword evidence="2" id="KW-1185">Reference proteome</keyword>
<dbReference type="KEGG" id="mend:L6E24_07520"/>
<accession>A0A9E7TIZ6</accession>
<evidence type="ECO:0000313" key="1">
    <source>
        <dbReference type="EMBL" id="UUX91230.1"/>
    </source>
</evidence>
<evidence type="ECO:0000313" key="2">
    <source>
        <dbReference type="Proteomes" id="UP001060368"/>
    </source>
</evidence>
<protein>
    <submittedName>
        <fullName evidence="1">Uncharacterized protein</fullName>
    </submittedName>
</protein>
<organism evidence="1 2">
    <name type="scientific">Methanoplanus endosymbiosus</name>
    <dbReference type="NCBI Taxonomy" id="33865"/>
    <lineage>
        <taxon>Archaea</taxon>
        <taxon>Methanobacteriati</taxon>
        <taxon>Methanobacteriota</taxon>
        <taxon>Stenosarchaea group</taxon>
        <taxon>Methanomicrobia</taxon>
        <taxon>Methanomicrobiales</taxon>
        <taxon>Methanomicrobiaceae</taxon>
        <taxon>Methanoplanus</taxon>
    </lineage>
</organism>
<dbReference type="EMBL" id="CP096115">
    <property type="protein sequence ID" value="UUX91230.1"/>
    <property type="molecule type" value="Genomic_DNA"/>
</dbReference>
<proteinExistence type="predicted"/>
<dbReference type="AlphaFoldDB" id="A0A9E7TIZ6"/>
<sequence length="134" mass="14830">MMLCSGRYPPETDKFENAGLLNRASKTVSPPGTEGSGGWTECFLEEEILRENFSITIGKVSYVAMNDEFVSADGDPDSDKAEPLCMLCGNDRILTRNLYAAGGLHLIQRCPDGMRRISHRSISLFLIRISDNLI</sequence>
<dbReference type="InterPro" id="IPR012349">
    <property type="entry name" value="Split_barrel_FMN-bd"/>
</dbReference>
<dbReference type="RefSeq" id="WP_257741382.1">
    <property type="nucleotide sequence ID" value="NZ_CP096115.1"/>
</dbReference>
<reference evidence="1" key="1">
    <citation type="submission" date="2022-04" db="EMBL/GenBank/DDBJ databases">
        <title>Complete genome of Methanoplanus endosymbiosus DSM 3599.</title>
        <authorList>
            <person name="Chen S.-C."/>
            <person name="You Y.-T."/>
            <person name="Zhou Y.-Z."/>
            <person name="Lai M.-C."/>
        </authorList>
    </citation>
    <scope>NUCLEOTIDE SEQUENCE</scope>
    <source>
        <strain evidence="1">DSM 3599</strain>
    </source>
</reference>
<dbReference type="Proteomes" id="UP001060368">
    <property type="component" value="Chromosome"/>
</dbReference>
<gene>
    <name evidence="1" type="ORF">L6E24_07520</name>
</gene>
<name>A0A9E7TIZ6_9EURY</name>